<dbReference type="PANTHER" id="PTHR34060">
    <property type="entry name" value="POLYKETIDE CYCLASE / DEHYDRASE AND LIPID TRANSPORT PROTEIN"/>
    <property type="match status" value="1"/>
</dbReference>
<keyword evidence="3" id="KW-1185">Reference proteome</keyword>
<dbReference type="SUPFAM" id="SSF55961">
    <property type="entry name" value="Bet v1-like"/>
    <property type="match status" value="1"/>
</dbReference>
<organism evidence="2 3">
    <name type="scientific">Halomicronema hongdechloris C2206</name>
    <dbReference type="NCBI Taxonomy" id="1641165"/>
    <lineage>
        <taxon>Bacteria</taxon>
        <taxon>Bacillati</taxon>
        <taxon>Cyanobacteriota</taxon>
        <taxon>Cyanophyceae</taxon>
        <taxon>Nodosilineales</taxon>
        <taxon>Nodosilineaceae</taxon>
        <taxon>Halomicronema</taxon>
    </lineage>
</organism>
<dbReference type="STRING" id="1641165.XM38_04925"/>
<dbReference type="InterPro" id="IPR023393">
    <property type="entry name" value="START-like_dom_sf"/>
</dbReference>
<evidence type="ECO:0000259" key="1">
    <source>
        <dbReference type="Pfam" id="PF03364"/>
    </source>
</evidence>
<dbReference type="RefSeq" id="WP_080806375.1">
    <property type="nucleotide sequence ID" value="NZ_CP021983.2"/>
</dbReference>
<dbReference type="PANTHER" id="PTHR34060:SF1">
    <property type="entry name" value="POLYKETIDE CYCLASE _ DEHYDRASE AND LIPID TRANSPORT PROTEIN"/>
    <property type="match status" value="1"/>
</dbReference>
<sequence length="177" mass="20461">MSESLHQRTLESLPAKTQQKLQRGQVVLQGSSGQYRVLVLARAAYDIAWSVLTDYDNFDRFLPTVVSSRVLEQDGNRNIVEQVDRRKIILLGKMESTVRTENVEQDGQIDFRLLQGDLQTMEGYWRLDSLPEQVLVTQQVTAEADLGPFRGMFYTLFADSLVHTMRAIRREIERRTR</sequence>
<reference evidence="2 3" key="1">
    <citation type="journal article" date="2016" name="Biochim. Biophys. Acta">
        <title>Characterization of red-shifted phycobilisomes isolated from the chlorophyll f-containing cyanobacterium Halomicronema hongdechloris.</title>
        <authorList>
            <person name="Li Y."/>
            <person name="Lin Y."/>
            <person name="Garvey C.J."/>
            <person name="Birch D."/>
            <person name="Corkery R.W."/>
            <person name="Loughlin P.C."/>
            <person name="Scheer H."/>
            <person name="Willows R.D."/>
            <person name="Chen M."/>
        </authorList>
    </citation>
    <scope>NUCLEOTIDE SEQUENCE [LARGE SCALE GENOMIC DNA]</scope>
    <source>
        <strain evidence="2 3">C2206</strain>
    </source>
</reference>
<feature type="domain" description="Coenzyme Q-binding protein COQ10 START" evidence="1">
    <location>
        <begin position="48"/>
        <end position="163"/>
    </location>
</feature>
<protein>
    <recommendedName>
        <fullName evidence="1">Coenzyme Q-binding protein COQ10 START domain-containing protein</fullName>
    </recommendedName>
</protein>
<dbReference type="Proteomes" id="UP000191901">
    <property type="component" value="Chromosome"/>
</dbReference>
<dbReference type="Gene3D" id="3.30.530.20">
    <property type="match status" value="1"/>
</dbReference>
<dbReference type="InterPro" id="IPR005031">
    <property type="entry name" value="COQ10_START"/>
</dbReference>
<dbReference type="EMBL" id="CP021983">
    <property type="protein sequence ID" value="ASC70146.1"/>
    <property type="molecule type" value="Genomic_DNA"/>
</dbReference>
<gene>
    <name evidence="2" type="ORF">XM38_010760</name>
</gene>
<dbReference type="Pfam" id="PF03364">
    <property type="entry name" value="Polyketide_cyc"/>
    <property type="match status" value="1"/>
</dbReference>
<dbReference type="KEGG" id="hhg:XM38_010760"/>
<name>A0A1Z3HIQ3_9CYAN</name>
<evidence type="ECO:0000313" key="2">
    <source>
        <dbReference type="EMBL" id="ASC70146.1"/>
    </source>
</evidence>
<dbReference type="AlphaFoldDB" id="A0A1Z3HIQ3"/>
<proteinExistence type="predicted"/>
<evidence type="ECO:0000313" key="3">
    <source>
        <dbReference type="Proteomes" id="UP000191901"/>
    </source>
</evidence>
<dbReference type="OrthoDB" id="539556at2"/>
<accession>A0A1Z3HIQ3</accession>